<sequence>MSTDPKLIAQTATESIHQLFKDHDFRLKAPYHFESNDLHGHTFQYEISISRQKGHFSFSLRLNLLSKTLMTAVNRVLELTLRDERYIYPPNWREKDIKSAIKTRLSNHTIQGLTDWRIFKEEHESLASFRNRFSIWLCAFDHIDDISNWREQLAQSVTYALGWFPGAASESSIIANTQYPALVVLKKNSASMHQLLEKQAEILNVTRHKKEAEIFFEYLIAQD</sequence>
<gene>
    <name evidence="1" type="ORF">DD235_06170</name>
</gene>
<evidence type="ECO:0000313" key="1">
    <source>
        <dbReference type="EMBL" id="PWF23914.1"/>
    </source>
</evidence>
<name>A0A2V1JYE4_9BURK</name>
<dbReference type="AlphaFoldDB" id="A0A2V1JYE4"/>
<protein>
    <submittedName>
        <fullName evidence="1">Uncharacterized protein</fullName>
    </submittedName>
</protein>
<accession>A0A2V1JYE4</accession>
<dbReference type="RefSeq" id="WP_109061193.1">
    <property type="nucleotide sequence ID" value="NZ_QETA01000002.1"/>
</dbReference>
<reference evidence="2" key="1">
    <citation type="submission" date="2018-05" db="EMBL/GenBank/DDBJ databases">
        <authorList>
            <person name="Li Y."/>
        </authorList>
    </citation>
    <scope>NUCLEOTIDE SEQUENCE [LARGE SCALE GENOMIC DNA]</scope>
    <source>
        <strain evidence="2">3d-2-2</strain>
    </source>
</reference>
<organism evidence="1 2">
    <name type="scientific">Corticimicrobacter populi</name>
    <dbReference type="NCBI Taxonomy" id="2175229"/>
    <lineage>
        <taxon>Bacteria</taxon>
        <taxon>Pseudomonadati</taxon>
        <taxon>Pseudomonadota</taxon>
        <taxon>Betaproteobacteria</taxon>
        <taxon>Burkholderiales</taxon>
        <taxon>Alcaligenaceae</taxon>
        <taxon>Corticimicrobacter</taxon>
    </lineage>
</organism>
<evidence type="ECO:0000313" key="2">
    <source>
        <dbReference type="Proteomes" id="UP000245212"/>
    </source>
</evidence>
<dbReference type="Proteomes" id="UP000245212">
    <property type="component" value="Unassembled WGS sequence"/>
</dbReference>
<keyword evidence="2" id="KW-1185">Reference proteome</keyword>
<proteinExistence type="predicted"/>
<dbReference type="EMBL" id="QETA01000002">
    <property type="protein sequence ID" value="PWF23914.1"/>
    <property type="molecule type" value="Genomic_DNA"/>
</dbReference>
<comment type="caution">
    <text evidence="1">The sequence shown here is derived from an EMBL/GenBank/DDBJ whole genome shotgun (WGS) entry which is preliminary data.</text>
</comment>